<gene>
    <name evidence="3" type="ORF">Rleg4DRAFT_2227</name>
</gene>
<dbReference type="PANTHER" id="PTHR36582">
    <property type="entry name" value="ANTITOXIN PARD"/>
    <property type="match status" value="1"/>
</dbReference>
<dbReference type="InterPro" id="IPR010985">
    <property type="entry name" value="Ribbon_hlx_hlx"/>
</dbReference>
<evidence type="ECO:0000256" key="2">
    <source>
        <dbReference type="ARBA" id="ARBA00022649"/>
    </source>
</evidence>
<dbReference type="Proteomes" id="UP000005732">
    <property type="component" value="Unassembled WGS sequence"/>
</dbReference>
<evidence type="ECO:0000313" key="4">
    <source>
        <dbReference type="Proteomes" id="UP000005732"/>
    </source>
</evidence>
<comment type="similarity">
    <text evidence="1">Belongs to the ParD antitoxin family.</text>
</comment>
<name>J0W5Y3_RHILT</name>
<sequence length="86" mass="9600">MRTLTISLSPQQIARLHDAVESGAYASNSEVIRDALRLWEQREEVRLIEMGRLKKAYDEGMASGKGREIDAATLLAELKAEARTRG</sequence>
<keyword evidence="2" id="KW-1277">Toxin-antitoxin system</keyword>
<dbReference type="HOGENOM" id="CLU_144805_4_2_5"/>
<dbReference type="Gene3D" id="6.10.10.120">
    <property type="entry name" value="Antitoxin ParD1-like"/>
    <property type="match status" value="1"/>
</dbReference>
<evidence type="ECO:0000256" key="1">
    <source>
        <dbReference type="ARBA" id="ARBA00008580"/>
    </source>
</evidence>
<dbReference type="EMBL" id="JH719395">
    <property type="protein sequence ID" value="EJC80593.1"/>
    <property type="molecule type" value="Genomic_DNA"/>
</dbReference>
<proteinExistence type="inferred from homology"/>
<dbReference type="RefSeq" id="WP_003581280.1">
    <property type="nucleotide sequence ID" value="NZ_JH719395.1"/>
</dbReference>
<protein>
    <submittedName>
        <fullName evidence="3">Putative addiction module antidote protein, CC2985 family</fullName>
    </submittedName>
</protein>
<dbReference type="NCBIfam" id="TIGR02606">
    <property type="entry name" value="antidote_CC2985"/>
    <property type="match status" value="1"/>
</dbReference>
<dbReference type="OrthoDB" id="9815501at2"/>
<dbReference type="InterPro" id="IPR022789">
    <property type="entry name" value="ParD"/>
</dbReference>
<dbReference type="PANTHER" id="PTHR36582:SF2">
    <property type="entry name" value="ANTITOXIN PARD"/>
    <property type="match status" value="1"/>
</dbReference>
<dbReference type="CDD" id="cd22231">
    <property type="entry name" value="RHH_NikR_HicB-like"/>
    <property type="match status" value="1"/>
</dbReference>
<accession>J0W5Y3</accession>
<dbReference type="AlphaFoldDB" id="J0W5Y3"/>
<reference evidence="3 4" key="1">
    <citation type="submission" date="2012-02" db="EMBL/GenBank/DDBJ databases">
        <title>Improved High-Quality Draft Sequence of Rhizobium leguminosarum bv. trifolii WSM2297.</title>
        <authorList>
            <consortium name="US DOE Joint Genome Institute"/>
            <person name="Lucas S."/>
            <person name="Han J."/>
            <person name="Lapidus A."/>
            <person name="Cheng J.-F."/>
            <person name="Goodwin L."/>
            <person name="Pitluck S."/>
            <person name="Peters L."/>
            <person name="Ovchinnikova G."/>
            <person name="Zhang X."/>
            <person name="Detter J.C."/>
            <person name="Han C."/>
            <person name="Tapia R."/>
            <person name="Land M."/>
            <person name="Hauser L."/>
            <person name="Kyrpides N."/>
            <person name="Ivanova N."/>
            <person name="Pagani I."/>
            <person name="Brau L."/>
            <person name="Yates R."/>
            <person name="O'Hara G."/>
            <person name="Rui T."/>
            <person name="Howieson J."/>
            <person name="Reeve W."/>
            <person name="Woyke T."/>
        </authorList>
    </citation>
    <scope>NUCLEOTIDE SEQUENCE [LARGE SCALE GENOMIC DNA]</scope>
    <source>
        <strain evidence="3 4">WSM2297</strain>
    </source>
</reference>
<dbReference type="Pfam" id="PF03693">
    <property type="entry name" value="ParD_antitoxin"/>
    <property type="match status" value="1"/>
</dbReference>
<dbReference type="SUPFAM" id="SSF47598">
    <property type="entry name" value="Ribbon-helix-helix"/>
    <property type="match status" value="1"/>
</dbReference>
<evidence type="ECO:0000313" key="3">
    <source>
        <dbReference type="EMBL" id="EJC80593.1"/>
    </source>
</evidence>
<dbReference type="InterPro" id="IPR038296">
    <property type="entry name" value="ParD_sf"/>
</dbReference>
<dbReference type="GO" id="GO:0006355">
    <property type="term" value="P:regulation of DNA-templated transcription"/>
    <property type="evidence" value="ECO:0007669"/>
    <property type="project" value="InterPro"/>
</dbReference>
<organism evidence="3 4">
    <name type="scientific">Rhizobium leguminosarum bv. trifolii WSM2297</name>
    <dbReference type="NCBI Taxonomy" id="754762"/>
    <lineage>
        <taxon>Bacteria</taxon>
        <taxon>Pseudomonadati</taxon>
        <taxon>Pseudomonadota</taxon>
        <taxon>Alphaproteobacteria</taxon>
        <taxon>Hyphomicrobiales</taxon>
        <taxon>Rhizobiaceae</taxon>
        <taxon>Rhizobium/Agrobacterium group</taxon>
        <taxon>Rhizobium</taxon>
    </lineage>
</organism>